<comment type="catalytic activity">
    <reaction evidence="10">
        <text>gamma-L-glutamyl-L-cysteine + glycine + ATP = glutathione + ADP + phosphate + H(+)</text>
        <dbReference type="Rhea" id="RHEA:13557"/>
        <dbReference type="ChEBI" id="CHEBI:15378"/>
        <dbReference type="ChEBI" id="CHEBI:30616"/>
        <dbReference type="ChEBI" id="CHEBI:43474"/>
        <dbReference type="ChEBI" id="CHEBI:57305"/>
        <dbReference type="ChEBI" id="CHEBI:57925"/>
        <dbReference type="ChEBI" id="CHEBI:58173"/>
        <dbReference type="ChEBI" id="CHEBI:456216"/>
        <dbReference type="EC" id="6.3.2.3"/>
    </reaction>
</comment>
<name>A0A8T2TRH1_CERRI</name>
<gene>
    <name evidence="15" type="ORF">KP509_12G085000</name>
</gene>
<dbReference type="EMBL" id="CM035417">
    <property type="protein sequence ID" value="KAH7424003.1"/>
    <property type="molecule type" value="Genomic_DNA"/>
</dbReference>
<feature type="binding site" evidence="11">
    <location>
        <position position="365"/>
    </location>
    <ligand>
        <name>ATP</name>
        <dbReference type="ChEBI" id="CHEBI:30616"/>
    </ligand>
</feature>
<evidence type="ECO:0000313" key="15">
    <source>
        <dbReference type="EMBL" id="KAH7424004.1"/>
    </source>
</evidence>
<dbReference type="GO" id="GO:0000287">
    <property type="term" value="F:magnesium ion binding"/>
    <property type="evidence" value="ECO:0007669"/>
    <property type="project" value="UniProtKB-UniRule"/>
</dbReference>
<dbReference type="OrthoDB" id="2020073at2759"/>
<keyword evidence="8 10" id="KW-0067">ATP-binding</keyword>
<dbReference type="SUPFAM" id="SSF52440">
    <property type="entry name" value="PreATP-grasp domain"/>
    <property type="match status" value="1"/>
</dbReference>
<proteinExistence type="inferred from homology"/>
<keyword evidence="9 10" id="KW-0460">Magnesium</keyword>
<dbReference type="Pfam" id="PF03917">
    <property type="entry name" value="GSH_synth_ATP"/>
    <property type="match status" value="1"/>
</dbReference>
<dbReference type="Gene3D" id="3.40.50.1760">
    <property type="entry name" value="Glutathione synthase, substrate-binding domain superfamily, eukaryotic"/>
    <property type="match status" value="1"/>
</dbReference>
<evidence type="ECO:0000256" key="7">
    <source>
        <dbReference type="ARBA" id="ARBA00022741"/>
    </source>
</evidence>
<dbReference type="PANTHER" id="PTHR11130">
    <property type="entry name" value="GLUTATHIONE SYNTHETASE"/>
    <property type="match status" value="1"/>
</dbReference>
<dbReference type="AlphaFoldDB" id="A0A8T2TRH1"/>
<dbReference type="Gene3D" id="3.30.1490.50">
    <property type="match status" value="1"/>
</dbReference>
<comment type="subunit">
    <text evidence="3">Homodimer.</text>
</comment>
<comment type="cofactor">
    <cofactor evidence="10 12">
        <name>Mg(2+)</name>
        <dbReference type="ChEBI" id="CHEBI:18420"/>
    </cofactor>
    <text evidence="10 12">Binds 1 Mg(2+) ion per subunit.</text>
</comment>
<dbReference type="PIRSF" id="PIRSF001558">
    <property type="entry name" value="GSHase"/>
    <property type="match status" value="1"/>
</dbReference>
<dbReference type="InterPro" id="IPR014709">
    <property type="entry name" value="Glutathione_synthase_C_euk"/>
</dbReference>
<reference evidence="15" key="1">
    <citation type="submission" date="2021-08" db="EMBL/GenBank/DDBJ databases">
        <title>WGS assembly of Ceratopteris richardii.</title>
        <authorList>
            <person name="Marchant D.B."/>
            <person name="Chen G."/>
            <person name="Jenkins J."/>
            <person name="Shu S."/>
            <person name="Leebens-Mack J."/>
            <person name="Grimwood J."/>
            <person name="Schmutz J."/>
            <person name="Soltis P."/>
            <person name="Soltis D."/>
            <person name="Chen Z.-H."/>
        </authorList>
    </citation>
    <scope>NUCLEOTIDE SEQUENCE</scope>
    <source>
        <strain evidence="15">Whitten #5841</strain>
        <tissue evidence="15">Leaf</tissue>
    </source>
</reference>
<dbReference type="NCBIfam" id="TIGR01986">
    <property type="entry name" value="glut_syn_euk"/>
    <property type="match status" value="1"/>
</dbReference>
<comment type="caution">
    <text evidence="15">The sequence shown here is derived from an EMBL/GenBank/DDBJ whole genome shotgun (WGS) entry which is preliminary data.</text>
</comment>
<dbReference type="InterPro" id="IPR014042">
    <property type="entry name" value="Glutathione_synthase_a-hlx"/>
</dbReference>
<comment type="similarity">
    <text evidence="2 10">Belongs to the eukaryotic GSH synthase family.</text>
</comment>
<organism evidence="15 16">
    <name type="scientific">Ceratopteris richardii</name>
    <name type="common">Triangle waterfern</name>
    <dbReference type="NCBI Taxonomy" id="49495"/>
    <lineage>
        <taxon>Eukaryota</taxon>
        <taxon>Viridiplantae</taxon>
        <taxon>Streptophyta</taxon>
        <taxon>Embryophyta</taxon>
        <taxon>Tracheophyta</taxon>
        <taxon>Polypodiopsida</taxon>
        <taxon>Polypodiidae</taxon>
        <taxon>Polypodiales</taxon>
        <taxon>Pteridineae</taxon>
        <taxon>Pteridaceae</taxon>
        <taxon>Parkerioideae</taxon>
        <taxon>Ceratopteris</taxon>
    </lineage>
</organism>
<feature type="binding site" evidence="12">
    <location>
        <position position="202"/>
    </location>
    <ligand>
        <name>Mg(2+)</name>
        <dbReference type="ChEBI" id="CHEBI:18420"/>
    </ligand>
</feature>
<dbReference type="Proteomes" id="UP000825935">
    <property type="component" value="Chromosome 12"/>
</dbReference>
<feature type="binding site" evidence="13">
    <location>
        <begin position="326"/>
        <end position="329"/>
    </location>
    <ligand>
        <name>substrate</name>
    </ligand>
</feature>
<dbReference type="Pfam" id="PF03199">
    <property type="entry name" value="GSH_synthase"/>
    <property type="match status" value="1"/>
</dbReference>
<dbReference type="GO" id="GO:0005524">
    <property type="term" value="F:ATP binding"/>
    <property type="evidence" value="ECO:0007669"/>
    <property type="project" value="UniProtKB-UniRule"/>
</dbReference>
<feature type="binding site" evidence="13">
    <location>
        <begin position="204"/>
        <end position="207"/>
    </location>
    <ligand>
        <name>substrate</name>
    </ligand>
</feature>
<evidence type="ECO:0000256" key="3">
    <source>
        <dbReference type="ARBA" id="ARBA00011738"/>
    </source>
</evidence>
<feature type="binding site" evidence="11">
    <location>
        <position position="433"/>
    </location>
    <ligand>
        <name>ATP</name>
        <dbReference type="ChEBI" id="CHEBI:30616"/>
    </ligand>
</feature>
<feature type="binding site" evidence="13">
    <location>
        <begin position="272"/>
        <end position="274"/>
    </location>
    <ligand>
        <name>substrate</name>
    </ligand>
</feature>
<dbReference type="InterPro" id="IPR014049">
    <property type="entry name" value="Glutathione_synthase_N_euk"/>
</dbReference>
<feature type="binding site" evidence="11">
    <location>
        <position position="485"/>
    </location>
    <ligand>
        <name>ATP</name>
        <dbReference type="ChEBI" id="CHEBI:30616"/>
    </ligand>
</feature>
<keyword evidence="7 10" id="KW-0547">Nucleotide-binding</keyword>
<dbReference type="Gene3D" id="3.30.1490.80">
    <property type="match status" value="1"/>
</dbReference>
<comment type="pathway">
    <text evidence="1 10">Sulfur metabolism; glutathione biosynthesis; glutathione from L-cysteine and L-glutamate: step 2/2.</text>
</comment>
<evidence type="ECO:0000256" key="9">
    <source>
        <dbReference type="ARBA" id="ARBA00022842"/>
    </source>
</evidence>
<feature type="binding site" evidence="11">
    <location>
        <position position="510"/>
    </location>
    <ligand>
        <name>substrate</name>
    </ligand>
</feature>
<evidence type="ECO:0000256" key="6">
    <source>
        <dbReference type="ARBA" id="ARBA00022723"/>
    </source>
</evidence>
<dbReference type="GO" id="GO:0004363">
    <property type="term" value="F:glutathione synthase activity"/>
    <property type="evidence" value="ECO:0007669"/>
    <property type="project" value="UniProtKB-UniRule"/>
</dbReference>
<evidence type="ECO:0000256" key="8">
    <source>
        <dbReference type="ARBA" id="ARBA00022840"/>
    </source>
</evidence>
<dbReference type="SUPFAM" id="SSF56059">
    <property type="entry name" value="Glutathione synthetase ATP-binding domain-like"/>
    <property type="match status" value="1"/>
</dbReference>
<dbReference type="GO" id="GO:0005829">
    <property type="term" value="C:cytosol"/>
    <property type="evidence" value="ECO:0007669"/>
    <property type="project" value="TreeGrafter"/>
</dbReference>
<dbReference type="InterPro" id="IPR004887">
    <property type="entry name" value="GSH_synth_subst-bd"/>
</dbReference>
<dbReference type="Gene3D" id="3.30.470.20">
    <property type="entry name" value="ATP-grasp fold, B domain"/>
    <property type="match status" value="1"/>
</dbReference>
<dbReference type="OMA" id="NGLVMYP"/>
<dbReference type="InterPro" id="IPR037013">
    <property type="entry name" value="GSH-S_sub-bd_sf"/>
</dbReference>
<feature type="binding site" evidence="11">
    <location>
        <position position="184"/>
    </location>
    <ligand>
        <name>substrate</name>
    </ligand>
</feature>
<dbReference type="Gene3D" id="1.10.1080.10">
    <property type="entry name" value="Glutathione Synthetase, Chain A, domain 3"/>
    <property type="match status" value="1"/>
</dbReference>
<feature type="binding site" evidence="11">
    <location>
        <position position="512"/>
    </location>
    <ligand>
        <name>ATP</name>
        <dbReference type="ChEBI" id="CHEBI:30616"/>
    </ligand>
</feature>
<evidence type="ECO:0000256" key="12">
    <source>
        <dbReference type="PIRSR" id="PIRSR001558-2"/>
    </source>
</evidence>
<dbReference type="FunFam" id="3.30.1490.50:FF:000002">
    <property type="entry name" value="Glutathione synthetase"/>
    <property type="match status" value="1"/>
</dbReference>
<accession>A0A8T2TRH1</accession>
<dbReference type="PANTHER" id="PTHR11130:SF0">
    <property type="entry name" value="GLUTATHIONE SYNTHETASE"/>
    <property type="match status" value="1"/>
</dbReference>
<keyword evidence="5 10" id="KW-0317">Glutathione biosynthesis</keyword>
<keyword evidence="4 10" id="KW-0436">Ligase</keyword>
<feature type="binding site" evidence="11">
    <location>
        <position position="278"/>
    </location>
    <ligand>
        <name>substrate</name>
    </ligand>
</feature>
<evidence type="ECO:0000256" key="4">
    <source>
        <dbReference type="ARBA" id="ARBA00022598"/>
    </source>
</evidence>
<sequence>MINLSNPCPPVAAFLYGKGAPVISSPLRVGCTGHFPSTTVTVSVNSEAYMEVFRSDLSIESTGIVPQELAEQIVPEALAWASLHGILMGDKAVESSGKIPGTGLVHAPVSLLPSPFLESHFKQAIELAPLFNMLVDEVSKNDEFLQKSLSRTKGADRFTARLLDIHSLILQEGIKQEIYLGLHRSDYMADLRTGNLLQVEINTISSSFAGLGSRVTGLHRYMVNCIGQRSDLDSKAIPENEAADGFAKAIATAFKEWGNPQAVVLMVVQPGERNMYDQYWLSTKLQEKYGIHVIRRTLAEVYKSAKLHEDNTFSIGKHTIAVVYYRAGYDPKDYPSEDEWSARTLMEKSNAIKCPSISYHLAGTKKIQQELAKPGVLERFVKKADDAEKLRRCFAGLWGFDNNEELQVIEDAIANPDDFVLKPQREGGGNNIYGENIKSKLEELKEGKTADSFDAYILMQRIFPPIHTTYFVRNGEPITQKSVSELGIFSTFVRKNNEVIVNEQVGYLLRTKASDTNEGGVATGFAVLDSVYLIED</sequence>
<dbReference type="InterPro" id="IPR005615">
    <property type="entry name" value="Glutathione_synthase"/>
</dbReference>
<feature type="domain" description="Glutathione synthase substrate-binding" evidence="14">
    <location>
        <begin position="262"/>
        <end position="362"/>
    </location>
</feature>
<evidence type="ECO:0000256" key="10">
    <source>
        <dbReference type="PIRNR" id="PIRNR001558"/>
    </source>
</evidence>
<keyword evidence="6 10" id="KW-0479">Metal-binding</keyword>
<evidence type="ECO:0000256" key="13">
    <source>
        <dbReference type="PIRSR" id="PIRSR001558-3"/>
    </source>
</evidence>
<feature type="binding site" evidence="11">
    <location>
        <position position="518"/>
    </location>
    <ligand>
        <name>ATP</name>
        <dbReference type="ChEBI" id="CHEBI:30616"/>
    </ligand>
</feature>
<feature type="binding site" evidence="12">
    <location>
        <position position="426"/>
    </location>
    <ligand>
        <name>Mg(2+)</name>
        <dbReference type="ChEBI" id="CHEBI:18420"/>
    </ligand>
</feature>
<evidence type="ECO:0000313" key="16">
    <source>
        <dbReference type="Proteomes" id="UP000825935"/>
    </source>
</evidence>
<dbReference type="GO" id="GO:0043295">
    <property type="term" value="F:glutathione binding"/>
    <property type="evidence" value="ECO:0007669"/>
    <property type="project" value="UniProtKB-UniRule"/>
</dbReference>
<feature type="binding site" evidence="13">
    <location>
        <begin position="521"/>
        <end position="522"/>
    </location>
    <ligand>
        <name>substrate</name>
    </ligand>
</feature>
<evidence type="ECO:0000256" key="2">
    <source>
        <dbReference type="ARBA" id="ARBA00010385"/>
    </source>
</evidence>
<feature type="binding site" evidence="11">
    <location>
        <position position="200"/>
    </location>
    <ligand>
        <name>ATP</name>
        <dbReference type="ChEBI" id="CHEBI:30616"/>
    </ligand>
</feature>
<keyword evidence="16" id="KW-1185">Reference proteome</keyword>
<evidence type="ECO:0000259" key="14">
    <source>
        <dbReference type="Pfam" id="PF03199"/>
    </source>
</evidence>
<dbReference type="InterPro" id="IPR016185">
    <property type="entry name" value="PreATP-grasp_dom_sf"/>
</dbReference>
<protein>
    <recommendedName>
        <fullName evidence="10">Glutathione synthetase</fullName>
        <shortName evidence="10">GSH-S</shortName>
        <ecNumber evidence="10">6.3.2.3</ecNumber>
    </recommendedName>
</protein>
<feature type="binding site" evidence="11">
    <location>
        <begin position="422"/>
        <end position="431"/>
    </location>
    <ligand>
        <name>ATP</name>
        <dbReference type="ChEBI" id="CHEBI:30616"/>
    </ligand>
</feature>
<evidence type="ECO:0000256" key="1">
    <source>
        <dbReference type="ARBA" id="ARBA00004965"/>
    </source>
</evidence>
<dbReference type="EMBL" id="CM035417">
    <property type="protein sequence ID" value="KAH7424004.1"/>
    <property type="molecule type" value="Genomic_DNA"/>
</dbReference>
<feature type="binding site" evidence="11">
    <location>
        <begin position="459"/>
        <end position="462"/>
    </location>
    <ligand>
        <name>ATP</name>
        <dbReference type="ChEBI" id="CHEBI:30616"/>
    </ligand>
</feature>
<feature type="binding site" evidence="12">
    <location>
        <position position="200"/>
    </location>
    <ligand>
        <name>Mg(2+)</name>
        <dbReference type="ChEBI" id="CHEBI:18420"/>
    </ligand>
</feature>
<evidence type="ECO:0000256" key="11">
    <source>
        <dbReference type="PIRSR" id="PIRSR001558-1"/>
    </source>
</evidence>
<dbReference type="EC" id="6.3.2.3" evidence="10"/>
<dbReference type="FunFam" id="3.40.50.1760:FF:000001">
    <property type="entry name" value="Glutathione synthetase"/>
    <property type="match status" value="1"/>
</dbReference>
<evidence type="ECO:0000256" key="5">
    <source>
        <dbReference type="ARBA" id="ARBA00022684"/>
    </source>
</evidence>